<dbReference type="Pfam" id="PF00672">
    <property type="entry name" value="HAMP"/>
    <property type="match status" value="1"/>
</dbReference>
<dbReference type="PRINTS" id="PR00260">
    <property type="entry name" value="CHEMTRNSDUCR"/>
</dbReference>
<dbReference type="Pfam" id="PF00015">
    <property type="entry name" value="MCPsignal"/>
    <property type="match status" value="1"/>
</dbReference>
<dbReference type="EMBL" id="JBHTCP010000052">
    <property type="protein sequence ID" value="MFC7373406.1"/>
    <property type="molecule type" value="Genomic_DNA"/>
</dbReference>
<evidence type="ECO:0000313" key="10">
    <source>
        <dbReference type="EMBL" id="MFC7373406.1"/>
    </source>
</evidence>
<evidence type="ECO:0000259" key="8">
    <source>
        <dbReference type="PROSITE" id="PS50111"/>
    </source>
</evidence>
<dbReference type="SUPFAM" id="SSF58104">
    <property type="entry name" value="Methyl-accepting chemotaxis protein (MCP) signaling domain"/>
    <property type="match status" value="1"/>
</dbReference>
<proteinExistence type="inferred from homology"/>
<comment type="caution">
    <text evidence="10">The sequence shown here is derived from an EMBL/GenBank/DDBJ whole genome shotgun (WGS) entry which is preliminary data.</text>
</comment>
<keyword evidence="7" id="KW-1133">Transmembrane helix</keyword>
<feature type="transmembrane region" description="Helical" evidence="7">
    <location>
        <begin position="181"/>
        <end position="200"/>
    </location>
</feature>
<comment type="subcellular location">
    <subcellularLocation>
        <location evidence="1">Cell membrane</location>
    </subcellularLocation>
</comment>
<keyword evidence="3 7" id="KW-0472">Membrane</keyword>
<dbReference type="InterPro" id="IPR004089">
    <property type="entry name" value="MCPsignal_dom"/>
</dbReference>
<sequence>MAIRKKLFLIIFLACLILGGILTFSIYENMLASERTEQFEREQLQRLRLADQLKLDVVQVQQWLTDISATRAAPGLDDGFVVAEEYAKDFDKTLKTLKQGRNNEELQYLQISFNDYYLSGKKMAQSYIDGGPEKGNVMMKEFDQAASDINERVDRYIDESIAESQKDTEAFKKDMEYMTKLTLILMIVGLIVTATISHFISSRIANHLKLLQEKANLIAQGNLSIPVDVLSKDEIGMLSQSFEEMRQQLKSLVQSIQQQSKEMNTTSFSIQSGVNQSGQASTHIADAITEVASGVEHQSIQASSILEAIQGINGSVNTGHEAAEKTIRSAVESTNAAMDGKTKILDGIYLFQETVKDLEKTTATIRNLENKANEIGGISELIHNISDQTNLLALNATIEAARAGEHGKGFAVVASEVRKLAEETKEATSRITTLIQDTQKDTKTSLSYIEQNLLQFSEQERVFLESGQSLDVIVENVQGTETQIQDLMEGLQTIRQNAASVQGMVEEITAISEESSASSEEVAASAQEQTALLSQISGDMKHLTHLAQELSVKADSFQV</sequence>
<dbReference type="SMART" id="SM00304">
    <property type="entry name" value="HAMP"/>
    <property type="match status" value="1"/>
</dbReference>
<organism evidence="10 11">
    <name type="scientific">Fictibacillus iocasae</name>
    <dbReference type="NCBI Taxonomy" id="2715437"/>
    <lineage>
        <taxon>Bacteria</taxon>
        <taxon>Bacillati</taxon>
        <taxon>Bacillota</taxon>
        <taxon>Bacilli</taxon>
        <taxon>Bacillales</taxon>
        <taxon>Fictibacillaceae</taxon>
        <taxon>Fictibacillus</taxon>
    </lineage>
</organism>
<keyword evidence="7" id="KW-0812">Transmembrane</keyword>
<name>A0ABW2NV10_9BACL</name>
<evidence type="ECO:0000313" key="11">
    <source>
        <dbReference type="Proteomes" id="UP001596549"/>
    </source>
</evidence>
<keyword evidence="2" id="KW-1003">Cell membrane</keyword>
<dbReference type="Gene3D" id="6.10.340.10">
    <property type="match status" value="1"/>
</dbReference>
<evidence type="ECO:0000256" key="4">
    <source>
        <dbReference type="ARBA" id="ARBA00023224"/>
    </source>
</evidence>
<evidence type="ECO:0000256" key="6">
    <source>
        <dbReference type="PROSITE-ProRule" id="PRU00284"/>
    </source>
</evidence>
<dbReference type="CDD" id="cd06225">
    <property type="entry name" value="HAMP"/>
    <property type="match status" value="1"/>
</dbReference>
<dbReference type="PANTHER" id="PTHR32089:SF112">
    <property type="entry name" value="LYSOZYME-LIKE PROTEIN-RELATED"/>
    <property type="match status" value="1"/>
</dbReference>
<reference evidence="11" key="1">
    <citation type="journal article" date="2019" name="Int. J. Syst. Evol. Microbiol.">
        <title>The Global Catalogue of Microorganisms (GCM) 10K type strain sequencing project: providing services to taxonomists for standard genome sequencing and annotation.</title>
        <authorList>
            <consortium name="The Broad Institute Genomics Platform"/>
            <consortium name="The Broad Institute Genome Sequencing Center for Infectious Disease"/>
            <person name="Wu L."/>
            <person name="Ma J."/>
        </authorList>
    </citation>
    <scope>NUCLEOTIDE SEQUENCE [LARGE SCALE GENOMIC DNA]</scope>
    <source>
        <strain evidence="11">NBRC 106396</strain>
    </source>
</reference>
<dbReference type="Gene3D" id="1.10.287.950">
    <property type="entry name" value="Methyl-accepting chemotaxis protein"/>
    <property type="match status" value="1"/>
</dbReference>
<dbReference type="SMART" id="SM00283">
    <property type="entry name" value="MA"/>
    <property type="match status" value="1"/>
</dbReference>
<evidence type="ECO:0000259" key="9">
    <source>
        <dbReference type="PROSITE" id="PS50885"/>
    </source>
</evidence>
<dbReference type="Proteomes" id="UP001596549">
    <property type="component" value="Unassembled WGS sequence"/>
</dbReference>
<feature type="domain" description="Methyl-accepting transducer" evidence="8">
    <location>
        <begin position="273"/>
        <end position="523"/>
    </location>
</feature>
<keyword evidence="4 6" id="KW-0807">Transducer</keyword>
<evidence type="ECO:0000256" key="7">
    <source>
        <dbReference type="SAM" id="Phobius"/>
    </source>
</evidence>
<keyword evidence="11" id="KW-1185">Reference proteome</keyword>
<evidence type="ECO:0000256" key="1">
    <source>
        <dbReference type="ARBA" id="ARBA00004236"/>
    </source>
</evidence>
<accession>A0ABW2NV10</accession>
<comment type="similarity">
    <text evidence="5">Belongs to the methyl-accepting chemotaxis (MCP) protein family.</text>
</comment>
<feature type="domain" description="HAMP" evidence="9">
    <location>
        <begin position="202"/>
        <end position="254"/>
    </location>
</feature>
<dbReference type="PROSITE" id="PS50111">
    <property type="entry name" value="CHEMOTAXIS_TRANSDUC_2"/>
    <property type="match status" value="1"/>
</dbReference>
<evidence type="ECO:0000256" key="2">
    <source>
        <dbReference type="ARBA" id="ARBA00022475"/>
    </source>
</evidence>
<evidence type="ECO:0000256" key="5">
    <source>
        <dbReference type="ARBA" id="ARBA00029447"/>
    </source>
</evidence>
<dbReference type="InterPro" id="IPR003660">
    <property type="entry name" value="HAMP_dom"/>
</dbReference>
<dbReference type="InterPro" id="IPR004090">
    <property type="entry name" value="Chemotax_Me-accpt_rcpt"/>
</dbReference>
<evidence type="ECO:0000256" key="3">
    <source>
        <dbReference type="ARBA" id="ARBA00023136"/>
    </source>
</evidence>
<dbReference type="PROSITE" id="PS50885">
    <property type="entry name" value="HAMP"/>
    <property type="match status" value="1"/>
</dbReference>
<gene>
    <name evidence="10" type="ORF">ACFQPF_17335</name>
</gene>
<dbReference type="PANTHER" id="PTHR32089">
    <property type="entry name" value="METHYL-ACCEPTING CHEMOTAXIS PROTEIN MCPB"/>
    <property type="match status" value="1"/>
</dbReference>
<dbReference type="RefSeq" id="WP_379751314.1">
    <property type="nucleotide sequence ID" value="NZ_JBHTCP010000052.1"/>
</dbReference>
<protein>
    <submittedName>
        <fullName evidence="10">Methyl-accepting chemotaxis protein</fullName>
    </submittedName>
</protein>